<dbReference type="EMBL" id="UINC01180961">
    <property type="protein sequence ID" value="SVD90412.1"/>
    <property type="molecule type" value="Genomic_DNA"/>
</dbReference>
<dbReference type="Gene3D" id="3.10.20.70">
    <property type="entry name" value="Glutamine synthetase, N-terminal domain"/>
    <property type="match status" value="1"/>
</dbReference>
<sequence>MSRVKAEYIWIDGHMPTAKLRSKTKIIDGEVTSLENLPDWGFDGSSTQQAEGHFSDCLLKPVCF</sequence>
<dbReference type="AlphaFoldDB" id="A0A382Z4J3"/>
<dbReference type="GO" id="GO:0004356">
    <property type="term" value="F:glutamine synthetase activity"/>
    <property type="evidence" value="ECO:0007669"/>
    <property type="project" value="InterPro"/>
</dbReference>
<dbReference type="InterPro" id="IPR036651">
    <property type="entry name" value="Gln_synt_N_sf"/>
</dbReference>
<dbReference type="Pfam" id="PF03951">
    <property type="entry name" value="Gln-synt_N"/>
    <property type="match status" value="1"/>
</dbReference>
<dbReference type="InterPro" id="IPR050292">
    <property type="entry name" value="Glutamine_Synthetase"/>
</dbReference>
<feature type="domain" description="GS beta-grasp" evidence="1">
    <location>
        <begin position="4"/>
        <end position="64"/>
    </location>
</feature>
<proteinExistence type="predicted"/>
<gene>
    <name evidence="2" type="ORF">METZ01_LOCUS443266</name>
</gene>
<dbReference type="PANTHER" id="PTHR20852">
    <property type="entry name" value="GLUTAMINE SYNTHETASE"/>
    <property type="match status" value="1"/>
</dbReference>
<evidence type="ECO:0000259" key="1">
    <source>
        <dbReference type="PROSITE" id="PS51986"/>
    </source>
</evidence>
<name>A0A382Z4J3_9ZZZZ</name>
<protein>
    <recommendedName>
        <fullName evidence="1">GS beta-grasp domain-containing protein</fullName>
    </recommendedName>
</protein>
<dbReference type="PANTHER" id="PTHR20852:SF57">
    <property type="entry name" value="GLUTAMINE SYNTHETASE 2 CYTOPLASMIC"/>
    <property type="match status" value="1"/>
</dbReference>
<evidence type="ECO:0000313" key="2">
    <source>
        <dbReference type="EMBL" id="SVD90412.1"/>
    </source>
</evidence>
<dbReference type="SUPFAM" id="SSF54368">
    <property type="entry name" value="Glutamine synthetase, N-terminal domain"/>
    <property type="match status" value="1"/>
</dbReference>
<organism evidence="2">
    <name type="scientific">marine metagenome</name>
    <dbReference type="NCBI Taxonomy" id="408172"/>
    <lineage>
        <taxon>unclassified sequences</taxon>
        <taxon>metagenomes</taxon>
        <taxon>ecological metagenomes</taxon>
    </lineage>
</organism>
<dbReference type="PROSITE" id="PS51986">
    <property type="entry name" value="GS_BETA_GRASP"/>
    <property type="match status" value="1"/>
</dbReference>
<feature type="non-terminal residue" evidence="2">
    <location>
        <position position="64"/>
    </location>
</feature>
<dbReference type="GO" id="GO:0005737">
    <property type="term" value="C:cytoplasm"/>
    <property type="evidence" value="ECO:0007669"/>
    <property type="project" value="TreeGrafter"/>
</dbReference>
<dbReference type="GO" id="GO:0006542">
    <property type="term" value="P:glutamine biosynthetic process"/>
    <property type="evidence" value="ECO:0007669"/>
    <property type="project" value="InterPro"/>
</dbReference>
<reference evidence="2" key="1">
    <citation type="submission" date="2018-05" db="EMBL/GenBank/DDBJ databases">
        <authorList>
            <person name="Lanie J.A."/>
            <person name="Ng W.-L."/>
            <person name="Kazmierczak K.M."/>
            <person name="Andrzejewski T.M."/>
            <person name="Davidsen T.M."/>
            <person name="Wayne K.J."/>
            <person name="Tettelin H."/>
            <person name="Glass J.I."/>
            <person name="Rusch D."/>
            <person name="Podicherti R."/>
            <person name="Tsui H.-C.T."/>
            <person name="Winkler M.E."/>
        </authorList>
    </citation>
    <scope>NUCLEOTIDE SEQUENCE</scope>
</reference>
<dbReference type="InterPro" id="IPR008147">
    <property type="entry name" value="Gln_synt_N"/>
</dbReference>
<accession>A0A382Z4J3</accession>